<name>A0A086JFC4_TOXGO</name>
<dbReference type="Gene3D" id="1.25.70.10">
    <property type="entry name" value="Transcription termination factor 3, mitochondrial"/>
    <property type="match status" value="1"/>
</dbReference>
<feature type="region of interest" description="Disordered" evidence="3">
    <location>
        <begin position="618"/>
        <end position="640"/>
    </location>
</feature>
<dbReference type="InterPro" id="IPR003690">
    <property type="entry name" value="MTERF"/>
</dbReference>
<reference evidence="4 5" key="1">
    <citation type="submission" date="2014-03" db="EMBL/GenBank/DDBJ databases">
        <authorList>
            <person name="Sibley D."/>
            <person name="Venepally P."/>
            <person name="Karamycheva S."/>
            <person name="Hadjithomas M."/>
            <person name="Khan A."/>
            <person name="Brunk B."/>
            <person name="Roos D."/>
            <person name="Caler E."/>
            <person name="Lorenzi H."/>
        </authorList>
    </citation>
    <scope>NUCLEOTIDE SEQUENCE [LARGE SCALE GENOMIC DNA]</scope>
    <source>
        <strain evidence="5">p89</strain>
    </source>
</reference>
<comment type="similarity">
    <text evidence="1">Belongs to the mTERF family.</text>
</comment>
<feature type="compositionally biased region" description="Low complexity" evidence="3">
    <location>
        <begin position="512"/>
        <end position="524"/>
    </location>
</feature>
<dbReference type="PANTHER" id="PTHR13068">
    <property type="entry name" value="CGI-12 PROTEIN-RELATED"/>
    <property type="match status" value="1"/>
</dbReference>
<feature type="compositionally biased region" description="Basic and acidic residues" evidence="3">
    <location>
        <begin position="714"/>
        <end position="723"/>
    </location>
</feature>
<evidence type="ECO:0000256" key="1">
    <source>
        <dbReference type="ARBA" id="ARBA00007692"/>
    </source>
</evidence>
<dbReference type="GO" id="GO:0003676">
    <property type="term" value="F:nucleic acid binding"/>
    <property type="evidence" value="ECO:0007669"/>
    <property type="project" value="InterPro"/>
</dbReference>
<accession>A0A086JFC4</accession>
<evidence type="ECO:0000256" key="3">
    <source>
        <dbReference type="SAM" id="MobiDB-lite"/>
    </source>
</evidence>
<organism evidence="4 5">
    <name type="scientific">Toxoplasma gondii p89</name>
    <dbReference type="NCBI Taxonomy" id="943119"/>
    <lineage>
        <taxon>Eukaryota</taxon>
        <taxon>Sar</taxon>
        <taxon>Alveolata</taxon>
        <taxon>Apicomplexa</taxon>
        <taxon>Conoidasida</taxon>
        <taxon>Coccidia</taxon>
        <taxon>Eucoccidiorida</taxon>
        <taxon>Eimeriorina</taxon>
        <taxon>Sarcocystidae</taxon>
        <taxon>Toxoplasma</taxon>
    </lineage>
</organism>
<evidence type="ECO:0000313" key="5">
    <source>
        <dbReference type="Proteomes" id="UP000028828"/>
    </source>
</evidence>
<proteinExistence type="inferred from homology"/>
<dbReference type="PANTHER" id="PTHR13068:SF173">
    <property type="entry name" value="EMB|CAB62602.1"/>
    <property type="match status" value="1"/>
</dbReference>
<dbReference type="Proteomes" id="UP000028828">
    <property type="component" value="Unassembled WGS sequence"/>
</dbReference>
<feature type="compositionally biased region" description="Basic residues" evidence="3">
    <location>
        <begin position="355"/>
        <end position="368"/>
    </location>
</feature>
<dbReference type="SMART" id="SM00733">
    <property type="entry name" value="Mterf"/>
    <property type="match status" value="2"/>
</dbReference>
<dbReference type="EMBL" id="AEYI02002016">
    <property type="protein sequence ID" value="KFG30842.1"/>
    <property type="molecule type" value="Genomic_DNA"/>
</dbReference>
<dbReference type="AlphaFoldDB" id="A0A086JFC4"/>
<evidence type="ECO:0000256" key="2">
    <source>
        <dbReference type="ARBA" id="ARBA00022946"/>
    </source>
</evidence>
<dbReference type="VEuPathDB" id="ToxoDB:TGP89_292000"/>
<sequence>MADEDTGWDVRKRRRDKETWSKCRICMSSSLSRAPPSSRPSPHEGTRALRSFPHSLHRKADALRPCSSSVCVVVSPVQNVNHTLSSLRNFSRHSSASRLPSCSTMSSPLSLFAPSPPCCDSLLQLASLPAPPPSSLTSPNCTPSYSSCHPFSSLSPVRVSGAVSCSILPSFSSPASGLLPAHTPSVASTNFATKLSSFFSRRLVSSCSSSTCVASKKRFLLRRPASVKARRACLASLSPAAASSVSPCPVFPPLVAFPVFLFFLLWLFSSRFSCAEALRIGRLGNGHRPPGAFECSPCFVSSTSPAHHLSSLSEPFSLSSLSSSASPASPSASPPSSPGPHGSSLGPKVQLGAPKYRKRAVRAGRQKTPKFPYSPKHSIFYDFPAPPADLPLPPSVLSSSATPEKSPSVGRAEEGGACDAEGLAANRWTAPPPNASQDADNAGTDKYLLRVPPIDQRARRMLWIHRHLGRRDGTLSPVEDEITDLLLSHNVPEETTLDLNSPLAASGERRPSSASSPVSPTTPSSPYLAHLHRLAFADTLGLTAAELTRLITLCPELLLSRRLAACSDSIGVLLTEKNWRPEAVKRLLLHVPRALTAGPRHLVRWMEEYRELFFPGNPEMAQPEDGARSDRDEGKANAAQREEADAFLEAVVLKHPTVVNVRRPKSKLVHFLKILRQVRATRGEFKPAGWSILPLEERARIVAFIASASPALNEAEHSDKRDQPCLSGREQASEGSGFSDEYRREQAADLGALELEWYRGHYERLDEFEGEKVAEDLASRIDGEGEEAREKRETILRPLREDAARMRAAMNREEASVQKMFRDYPRLFSFGMEGSVRSKLLYLQNCMHKELEEVFLFPQFLSYSLRRRIIPRHIALVNAFLLRERARLKRDNPLYEEGKTLERSRKNSQTRKRWDDRMHERTKLKLRLEHGRGRVAEDKDEGSVYDEEYWEKKAMLEDQLVPVVDERKGWRGLEPYQPFAMPHLPSLREMYATSDEKFMELFDIPYPDFVSAKVDAEKVKNPQTLF</sequence>
<feature type="region of interest" description="Disordered" evidence="3">
    <location>
        <begin position="712"/>
        <end position="741"/>
    </location>
</feature>
<feature type="region of interest" description="Disordered" evidence="3">
    <location>
        <begin position="392"/>
        <end position="446"/>
    </location>
</feature>
<dbReference type="Pfam" id="PF02536">
    <property type="entry name" value="mTERF"/>
    <property type="match status" value="1"/>
</dbReference>
<feature type="region of interest" description="Disordered" evidence="3">
    <location>
        <begin position="497"/>
        <end position="524"/>
    </location>
</feature>
<feature type="region of interest" description="Disordered" evidence="3">
    <location>
        <begin position="324"/>
        <end position="373"/>
    </location>
</feature>
<feature type="compositionally biased region" description="Basic and acidic residues" evidence="3">
    <location>
        <begin position="625"/>
        <end position="640"/>
    </location>
</feature>
<protein>
    <submittedName>
        <fullName evidence="4">mTERF</fullName>
    </submittedName>
</protein>
<keyword evidence="2" id="KW-0809">Transit peptide</keyword>
<gene>
    <name evidence="4" type="ORF">TGP89_292000</name>
</gene>
<feature type="region of interest" description="Disordered" evidence="3">
    <location>
        <begin position="29"/>
        <end position="48"/>
    </location>
</feature>
<dbReference type="OrthoDB" id="637682at2759"/>
<evidence type="ECO:0000313" key="4">
    <source>
        <dbReference type="EMBL" id="KFG30842.1"/>
    </source>
</evidence>
<comment type="caution">
    <text evidence="4">The sequence shown here is derived from an EMBL/GenBank/DDBJ whole genome shotgun (WGS) entry which is preliminary data.</text>
</comment>
<dbReference type="InterPro" id="IPR038538">
    <property type="entry name" value="MTERF_sf"/>
</dbReference>